<protein>
    <recommendedName>
        <fullName evidence="2">3'(2'),5'-bisphosphate nucleotidase</fullName>
    </recommendedName>
</protein>
<dbReference type="Gene3D" id="3.40.190.80">
    <property type="match status" value="1"/>
</dbReference>
<evidence type="ECO:0000313" key="1">
    <source>
        <dbReference type="EMBL" id="VAW21021.1"/>
    </source>
</evidence>
<dbReference type="Gene3D" id="3.30.540.10">
    <property type="entry name" value="Fructose-1,6-Bisphosphatase, subunit A, domain 1"/>
    <property type="match status" value="1"/>
</dbReference>
<sequence length="160" mass="17070">MAIAGVIYAPARDELYEAIKNGGAKLNSAPLQAPDKNNEPPVIAAADAVYKKLKPTGLEFEHGPHMPSLAYRLVQVATGKLDIAIGRRGAQDWDIAAASVILSECDIMLEDACLGAPTFNREETRHGALAAMIDNSLRAVVNDALIEVYGCLKNNADKKA</sequence>
<dbReference type="InterPro" id="IPR000760">
    <property type="entry name" value="Inositol_monophosphatase-like"/>
</dbReference>
<accession>A0A3B0TQV6</accession>
<name>A0A3B0TQV6_9ZZZZ</name>
<dbReference type="AlphaFoldDB" id="A0A3B0TQV6"/>
<evidence type="ECO:0008006" key="2">
    <source>
        <dbReference type="Google" id="ProtNLM"/>
    </source>
</evidence>
<organism evidence="1">
    <name type="scientific">hydrothermal vent metagenome</name>
    <dbReference type="NCBI Taxonomy" id="652676"/>
    <lineage>
        <taxon>unclassified sequences</taxon>
        <taxon>metagenomes</taxon>
        <taxon>ecological metagenomes</taxon>
    </lineage>
</organism>
<dbReference type="SUPFAM" id="SSF56655">
    <property type="entry name" value="Carbohydrate phosphatase"/>
    <property type="match status" value="1"/>
</dbReference>
<reference evidence="1" key="1">
    <citation type="submission" date="2018-06" db="EMBL/GenBank/DDBJ databases">
        <authorList>
            <person name="Zhirakovskaya E."/>
        </authorList>
    </citation>
    <scope>NUCLEOTIDE SEQUENCE</scope>
</reference>
<gene>
    <name evidence="1" type="ORF">MNBD_ALPHA11-2289</name>
</gene>
<dbReference type="EMBL" id="UOEQ01000318">
    <property type="protein sequence ID" value="VAW21021.1"/>
    <property type="molecule type" value="Genomic_DNA"/>
</dbReference>
<proteinExistence type="predicted"/>
<dbReference type="Pfam" id="PF00459">
    <property type="entry name" value="Inositol_P"/>
    <property type="match status" value="1"/>
</dbReference>